<evidence type="ECO:0000256" key="11">
    <source>
        <dbReference type="ARBA" id="ARBA00023049"/>
    </source>
</evidence>
<feature type="transmembrane region" description="Helical" evidence="13">
    <location>
        <begin position="180"/>
        <end position="202"/>
    </location>
</feature>
<feature type="domain" description="Peptidase M50" evidence="14">
    <location>
        <begin position="137"/>
        <end position="167"/>
    </location>
</feature>
<evidence type="ECO:0000256" key="12">
    <source>
        <dbReference type="ARBA" id="ARBA00023136"/>
    </source>
</evidence>
<reference evidence="16" key="1">
    <citation type="journal article" date="2019" name="Int. J. Syst. Evol. Microbiol.">
        <title>The Global Catalogue of Microorganisms (GCM) 10K type strain sequencing project: providing services to taxonomists for standard genome sequencing and annotation.</title>
        <authorList>
            <consortium name="The Broad Institute Genomics Platform"/>
            <consortium name="The Broad Institute Genome Sequencing Center for Infectious Disease"/>
            <person name="Wu L."/>
            <person name="Ma J."/>
        </authorList>
    </citation>
    <scope>NUCLEOTIDE SEQUENCE [LARGE SCALE GENOMIC DNA]</scope>
    <source>
        <strain evidence="16">CGMCC 4.7608</strain>
    </source>
</reference>
<dbReference type="InterPro" id="IPR008915">
    <property type="entry name" value="Peptidase_M50"/>
</dbReference>
<evidence type="ECO:0000259" key="14">
    <source>
        <dbReference type="Pfam" id="PF02163"/>
    </source>
</evidence>
<organism evidence="15 16">
    <name type="scientific">Chromobacterium aquaticum</name>
    <dbReference type="NCBI Taxonomy" id="467180"/>
    <lineage>
        <taxon>Bacteria</taxon>
        <taxon>Pseudomonadati</taxon>
        <taxon>Pseudomonadota</taxon>
        <taxon>Betaproteobacteria</taxon>
        <taxon>Neisseriales</taxon>
        <taxon>Chromobacteriaceae</taxon>
        <taxon>Chromobacterium</taxon>
    </lineage>
</organism>
<dbReference type="GO" id="GO:0008233">
    <property type="term" value="F:peptidase activity"/>
    <property type="evidence" value="ECO:0007669"/>
    <property type="project" value="UniProtKB-KW"/>
</dbReference>
<evidence type="ECO:0000256" key="10">
    <source>
        <dbReference type="ARBA" id="ARBA00022989"/>
    </source>
</evidence>
<evidence type="ECO:0000256" key="5">
    <source>
        <dbReference type="ARBA" id="ARBA00022670"/>
    </source>
</evidence>
<evidence type="ECO:0000256" key="13">
    <source>
        <dbReference type="SAM" id="Phobius"/>
    </source>
</evidence>
<evidence type="ECO:0000313" key="16">
    <source>
        <dbReference type="Proteomes" id="UP001595999"/>
    </source>
</evidence>
<keyword evidence="16" id="KW-1185">Reference proteome</keyword>
<feature type="transmembrane region" description="Helical" evidence="13">
    <location>
        <begin position="97"/>
        <end position="119"/>
    </location>
</feature>
<evidence type="ECO:0000256" key="1">
    <source>
        <dbReference type="ARBA" id="ARBA00001947"/>
    </source>
</evidence>
<dbReference type="Proteomes" id="UP001595999">
    <property type="component" value="Unassembled WGS sequence"/>
</dbReference>
<keyword evidence="7" id="KW-0479">Metal-binding</keyword>
<evidence type="ECO:0000256" key="9">
    <source>
        <dbReference type="ARBA" id="ARBA00022833"/>
    </source>
</evidence>
<evidence type="ECO:0000256" key="2">
    <source>
        <dbReference type="ARBA" id="ARBA00004651"/>
    </source>
</evidence>
<keyword evidence="8" id="KW-0378">Hydrolase</keyword>
<feature type="transmembrane region" description="Helical" evidence="13">
    <location>
        <begin position="54"/>
        <end position="77"/>
    </location>
</feature>
<keyword evidence="9" id="KW-0862">Zinc</keyword>
<accession>A0ABV8ZUH7</accession>
<evidence type="ECO:0000313" key="15">
    <source>
        <dbReference type="EMBL" id="MFC4491362.1"/>
    </source>
</evidence>
<evidence type="ECO:0000256" key="4">
    <source>
        <dbReference type="ARBA" id="ARBA00022475"/>
    </source>
</evidence>
<protein>
    <submittedName>
        <fullName evidence="15">Site-2 protease family protein</fullName>
    </submittedName>
</protein>
<comment type="cofactor">
    <cofactor evidence="1">
        <name>Zn(2+)</name>
        <dbReference type="ChEBI" id="CHEBI:29105"/>
    </cofactor>
</comment>
<dbReference type="InterPro" id="IPR044537">
    <property type="entry name" value="Rip2-like"/>
</dbReference>
<dbReference type="PANTHER" id="PTHR35864:SF1">
    <property type="entry name" value="ZINC METALLOPROTEASE YWHC-RELATED"/>
    <property type="match status" value="1"/>
</dbReference>
<evidence type="ECO:0000256" key="6">
    <source>
        <dbReference type="ARBA" id="ARBA00022692"/>
    </source>
</evidence>
<keyword evidence="6 13" id="KW-0812">Transmembrane</keyword>
<dbReference type="RefSeq" id="WP_231463170.1">
    <property type="nucleotide sequence ID" value="NZ_JAJOHW010000092.1"/>
</dbReference>
<keyword evidence="10 13" id="KW-1133">Transmembrane helix</keyword>
<feature type="transmembrane region" description="Helical" evidence="13">
    <location>
        <begin position="131"/>
        <end position="154"/>
    </location>
</feature>
<feature type="transmembrane region" description="Helical" evidence="13">
    <location>
        <begin position="12"/>
        <end position="33"/>
    </location>
</feature>
<keyword evidence="12 13" id="KW-0472">Membrane</keyword>
<comment type="subcellular location">
    <subcellularLocation>
        <location evidence="2">Cell membrane</location>
        <topology evidence="2">Multi-pass membrane protein</topology>
    </subcellularLocation>
</comment>
<proteinExistence type="inferred from homology"/>
<keyword evidence="4" id="KW-1003">Cell membrane</keyword>
<dbReference type="GO" id="GO:0006508">
    <property type="term" value="P:proteolysis"/>
    <property type="evidence" value="ECO:0007669"/>
    <property type="project" value="UniProtKB-KW"/>
</dbReference>
<dbReference type="EMBL" id="JBHSEK010000013">
    <property type="protein sequence ID" value="MFC4491362.1"/>
    <property type="molecule type" value="Genomic_DNA"/>
</dbReference>
<dbReference type="CDD" id="cd06158">
    <property type="entry name" value="S2P-M50_like_1"/>
    <property type="match status" value="1"/>
</dbReference>
<keyword evidence="11" id="KW-0482">Metalloprotease</keyword>
<evidence type="ECO:0000256" key="7">
    <source>
        <dbReference type="ARBA" id="ARBA00022723"/>
    </source>
</evidence>
<gene>
    <name evidence="15" type="ORF">ACFO0R_17250</name>
</gene>
<dbReference type="PANTHER" id="PTHR35864">
    <property type="entry name" value="ZINC METALLOPROTEASE MJ0611-RELATED"/>
    <property type="match status" value="1"/>
</dbReference>
<comment type="caution">
    <text evidence="15">The sequence shown here is derived from an EMBL/GenBank/DDBJ whole genome shotgun (WGS) entry which is preliminary data.</text>
</comment>
<comment type="similarity">
    <text evidence="3">Belongs to the peptidase M50B family.</text>
</comment>
<keyword evidence="5 15" id="KW-0645">Protease</keyword>
<dbReference type="InterPro" id="IPR052348">
    <property type="entry name" value="Metallopeptidase_M50B"/>
</dbReference>
<sequence>MGDINLLIQKITIYALPVLFAITLHEAAHAYAARRYGDSTAYMMGRMTLNPLKHIDPIGTVLLPLLSVTLGGFIFGWAKPVPVNFGALRKPREHGRLVAAAGPASNLLMMLLWVLLFKLAIGMDTSYSEPLALMSQAGISINISLMLLNLLPILPLDGGRIVESFLPPGMAWKYSRLEPYGMWVLLALIFTGLLSTILRPFYGLMYGLVRALI</sequence>
<name>A0ABV8ZUH7_9NEIS</name>
<evidence type="ECO:0000256" key="3">
    <source>
        <dbReference type="ARBA" id="ARBA00007931"/>
    </source>
</evidence>
<evidence type="ECO:0000256" key="8">
    <source>
        <dbReference type="ARBA" id="ARBA00022801"/>
    </source>
</evidence>
<dbReference type="Pfam" id="PF02163">
    <property type="entry name" value="Peptidase_M50"/>
    <property type="match status" value="1"/>
</dbReference>